<dbReference type="SUPFAM" id="SSF75304">
    <property type="entry name" value="Amidase signature (AS) enzymes"/>
    <property type="match status" value="1"/>
</dbReference>
<keyword evidence="2" id="KW-0808">Transferase</keyword>
<dbReference type="RefSeq" id="WP_169605041.1">
    <property type="nucleotide sequence ID" value="NZ_CP051481.1"/>
</dbReference>
<gene>
    <name evidence="2" type="primary">gatA</name>
    <name evidence="2" type="ORF">HGG69_01475</name>
</gene>
<dbReference type="GO" id="GO:0050567">
    <property type="term" value="F:glutaminyl-tRNA synthase (glutamine-hydrolyzing) activity"/>
    <property type="evidence" value="ECO:0007669"/>
    <property type="project" value="UniProtKB-EC"/>
</dbReference>
<evidence type="ECO:0000313" key="3">
    <source>
        <dbReference type="Proteomes" id="UP000501060"/>
    </source>
</evidence>
<dbReference type="Proteomes" id="UP000501060">
    <property type="component" value="Chromosome"/>
</dbReference>
<dbReference type="InterPro" id="IPR023631">
    <property type="entry name" value="Amidase_dom"/>
</dbReference>
<keyword evidence="2" id="KW-0436">Ligase</keyword>
<accession>A0A858U3E2</accession>
<dbReference type="KEGG" id="mphe:HGG69_01475"/>
<dbReference type="AlphaFoldDB" id="A0A858U3E2"/>
<dbReference type="PANTHER" id="PTHR11895:SF151">
    <property type="entry name" value="GLUTAMYL-TRNA(GLN) AMIDOTRANSFERASE SUBUNIT A"/>
    <property type="match status" value="1"/>
</dbReference>
<proteinExistence type="predicted"/>
<reference evidence="2 3" key="1">
    <citation type="submission" date="2020-04" db="EMBL/GenBank/DDBJ databases">
        <title>Novel Mycoplasma species detected in Phocoena phocoena (harbor porpoise) from the USA.</title>
        <authorList>
            <person name="Volokhov D.V."/>
        </authorList>
    </citation>
    <scope>NUCLEOTIDE SEQUENCE [LARGE SCALE GENOMIC DNA]</scope>
    <source>
        <strain evidence="2 3">Phocoena C-264-GEN</strain>
    </source>
</reference>
<dbReference type="NCBIfam" id="NF005517">
    <property type="entry name" value="PRK07139.1"/>
    <property type="match status" value="1"/>
</dbReference>
<feature type="domain" description="Amidase" evidence="1">
    <location>
        <begin position="20"/>
        <end position="425"/>
    </location>
</feature>
<dbReference type="Pfam" id="PF01425">
    <property type="entry name" value="Amidase"/>
    <property type="match status" value="1"/>
</dbReference>
<keyword evidence="3" id="KW-1185">Reference proteome</keyword>
<protein>
    <submittedName>
        <fullName evidence="2">Asp-tRNA(Asn)/Glu-tRNA(Gln) amidotransferase subunit GatA</fullName>
        <ecNumber evidence="2">6.3.5.7</ecNumber>
    </submittedName>
</protein>
<dbReference type="GO" id="GO:0016740">
    <property type="term" value="F:transferase activity"/>
    <property type="evidence" value="ECO:0007669"/>
    <property type="project" value="UniProtKB-KW"/>
</dbReference>
<dbReference type="EC" id="6.3.5.7" evidence="2"/>
<evidence type="ECO:0000313" key="2">
    <source>
        <dbReference type="EMBL" id="QJG66990.1"/>
    </source>
</evidence>
<dbReference type="Gene3D" id="3.90.1300.10">
    <property type="entry name" value="Amidase signature (AS) domain"/>
    <property type="match status" value="1"/>
</dbReference>
<name>A0A858U3E2_9MOLU</name>
<dbReference type="InterPro" id="IPR000120">
    <property type="entry name" value="Amidase"/>
</dbReference>
<dbReference type="InterPro" id="IPR036928">
    <property type="entry name" value="AS_sf"/>
</dbReference>
<sequence>MNNLGNLEKAIEQAKNDKNNAVAFVYENQKLNKNGSLANAVYSLKNNYATADAVTHGSSKILENFIPYYDATVVNLLNNAGAVCAFKTNLDEFGLGGTGEYSAYGLVKNPLNKEYLVGGSSSGSAATLTENISFAIGSDTGDSVRVPASFVGKVGFKPSYGAVSRFGLFAFASSLDTVGWLTHDVYDSFKIANVLFQPDFKNDNSSQDLRFESKNIKPVKPRKVAYLQVSEYLDNEVKEEYQKTIAKLKAENIEMVEIKIDEDLLNSINVVYQIIAFTEASSNLANLTGVHFGEQIEGKDWEDTFIKTRQHGFGPMVQRRLILGSYYLEKENQQKYLLKAQKMRHYISDYFTSIHKNHDVFIYPASKSSAPKFNTQSTECFFDFILTNSNLTGNPSMTLPMGICNNNMPFSLAIDAEKFNDVKMLQNALYLEQILKEK</sequence>
<dbReference type="EMBL" id="CP051481">
    <property type="protein sequence ID" value="QJG66990.1"/>
    <property type="molecule type" value="Genomic_DNA"/>
</dbReference>
<dbReference type="PANTHER" id="PTHR11895">
    <property type="entry name" value="TRANSAMIDASE"/>
    <property type="match status" value="1"/>
</dbReference>
<organism evidence="2 3">
    <name type="scientific">Mycoplasma phocoenae</name>
    <dbReference type="NCBI Taxonomy" id="754517"/>
    <lineage>
        <taxon>Bacteria</taxon>
        <taxon>Bacillati</taxon>
        <taxon>Mycoplasmatota</taxon>
        <taxon>Mollicutes</taxon>
        <taxon>Mycoplasmataceae</taxon>
        <taxon>Mycoplasma</taxon>
    </lineage>
</organism>
<evidence type="ECO:0000259" key="1">
    <source>
        <dbReference type="Pfam" id="PF01425"/>
    </source>
</evidence>